<sequence>MRPSWLRRASAWPFGVCFSYLLIVLSVLLIVPYRAEMFNLKKMKSGGGVGNRSTASQTTDVFASVVAIESLAEKRPDVDEGLSLRKRSWKETFEPLADASRSTTRVPSGKGKEPMAIEEAPELGYTLRVLCEVEDHMGAEKYFATIMMWMKVAEGEDPLMLRWSTIAGSSQF</sequence>
<proteinExistence type="predicted"/>
<gene>
    <name evidence="2" type="ORF">B296_00015728</name>
</gene>
<dbReference type="Proteomes" id="UP000287651">
    <property type="component" value="Unassembled WGS sequence"/>
</dbReference>
<dbReference type="EMBL" id="AMZH03005040">
    <property type="protein sequence ID" value="RRT67455.1"/>
    <property type="molecule type" value="Genomic_DNA"/>
</dbReference>
<comment type="caution">
    <text evidence="2">The sequence shown here is derived from an EMBL/GenBank/DDBJ whole genome shotgun (WGS) entry which is preliminary data.</text>
</comment>
<accession>A0A426ZU57</accession>
<feature type="transmembrane region" description="Helical" evidence="1">
    <location>
        <begin position="12"/>
        <end position="33"/>
    </location>
</feature>
<keyword evidence="1" id="KW-0472">Membrane</keyword>
<keyword evidence="1" id="KW-0812">Transmembrane</keyword>
<name>A0A426ZU57_ENSVE</name>
<evidence type="ECO:0000256" key="1">
    <source>
        <dbReference type="SAM" id="Phobius"/>
    </source>
</evidence>
<keyword evidence="1" id="KW-1133">Transmembrane helix</keyword>
<protein>
    <submittedName>
        <fullName evidence="2">Uncharacterized protein</fullName>
    </submittedName>
</protein>
<dbReference type="AlphaFoldDB" id="A0A426ZU57"/>
<evidence type="ECO:0000313" key="2">
    <source>
        <dbReference type="EMBL" id="RRT67455.1"/>
    </source>
</evidence>
<reference evidence="2 3" key="1">
    <citation type="journal article" date="2014" name="Agronomy (Basel)">
        <title>A Draft Genome Sequence for Ensete ventricosum, the Drought-Tolerant Tree Against Hunger.</title>
        <authorList>
            <person name="Harrison J."/>
            <person name="Moore K.A."/>
            <person name="Paszkiewicz K."/>
            <person name="Jones T."/>
            <person name="Grant M."/>
            <person name="Ambacheew D."/>
            <person name="Muzemil S."/>
            <person name="Studholme D.J."/>
        </authorList>
    </citation>
    <scope>NUCLEOTIDE SEQUENCE [LARGE SCALE GENOMIC DNA]</scope>
</reference>
<organism evidence="2 3">
    <name type="scientific">Ensete ventricosum</name>
    <name type="common">Abyssinian banana</name>
    <name type="synonym">Musa ensete</name>
    <dbReference type="NCBI Taxonomy" id="4639"/>
    <lineage>
        <taxon>Eukaryota</taxon>
        <taxon>Viridiplantae</taxon>
        <taxon>Streptophyta</taxon>
        <taxon>Embryophyta</taxon>
        <taxon>Tracheophyta</taxon>
        <taxon>Spermatophyta</taxon>
        <taxon>Magnoliopsida</taxon>
        <taxon>Liliopsida</taxon>
        <taxon>Zingiberales</taxon>
        <taxon>Musaceae</taxon>
        <taxon>Ensete</taxon>
    </lineage>
</organism>
<evidence type="ECO:0000313" key="3">
    <source>
        <dbReference type="Proteomes" id="UP000287651"/>
    </source>
</evidence>